<dbReference type="RefSeq" id="WP_394383537.1">
    <property type="nucleotide sequence ID" value="NZ_JBIGIB010000002.1"/>
</dbReference>
<dbReference type="InterPro" id="IPR049672">
    <property type="entry name" value="Xrt_dep_XDP1"/>
</dbReference>
<keyword evidence="1" id="KW-0732">Signal</keyword>
<feature type="chain" id="PRO_5045498844" evidence="1">
    <location>
        <begin position="27"/>
        <end position="292"/>
    </location>
</feature>
<reference evidence="3 4" key="1">
    <citation type="submission" date="2024-08" db="EMBL/GenBank/DDBJ databases">
        <authorList>
            <person name="Lu H."/>
        </authorList>
    </citation>
    <scope>NUCLEOTIDE SEQUENCE [LARGE SCALE GENOMIC DNA]</scope>
    <source>
        <strain evidence="3 4">BYS87W</strain>
    </source>
</reference>
<name>A0ABW7GY09_9BURK</name>
<dbReference type="Pfam" id="PF07589">
    <property type="entry name" value="PEP-CTERM"/>
    <property type="match status" value="1"/>
</dbReference>
<dbReference type="Proteomes" id="UP001606303">
    <property type="component" value="Unassembled WGS sequence"/>
</dbReference>
<comment type="caution">
    <text evidence="3">The sequence shown here is derived from an EMBL/GenBank/DDBJ whole genome shotgun (WGS) entry which is preliminary data.</text>
</comment>
<dbReference type="NCBIfam" id="NF041927">
    <property type="entry name" value="Xrt_dep_XDP1"/>
    <property type="match status" value="1"/>
</dbReference>
<dbReference type="InterPro" id="IPR013424">
    <property type="entry name" value="Ice-binding_C"/>
</dbReference>
<proteinExistence type="predicted"/>
<sequence length="292" mass="29540">MTVKTFRATPWATLIAGLCLSGAASANWTFENQTITPIGTAGTTTITSKDAVASTATVQLAAFYATNANFGAASGASTWAAATLTNQNGSGQGVCSTNDNGAGGCGTPNHAIDNVVNTEGVLLQFSSSVILSSIGLGWTNSSSSVDVSLFRWTGAGNPTGLEGKTAKSMTGWELVGNYGDMAVDTTPIYNVVNTSQANGSGAGGSSNKGSSWWLISAYNSAFTSTASQTRDAGTLTNGDDYFKLFGVTGTTCSSVKGADCGGKRLPEPASLALVGGALLGMFGLRRRKSSAV</sequence>
<feature type="domain" description="Ice-binding protein C-terminal" evidence="2">
    <location>
        <begin position="266"/>
        <end position="287"/>
    </location>
</feature>
<evidence type="ECO:0000259" key="2">
    <source>
        <dbReference type="Pfam" id="PF07589"/>
    </source>
</evidence>
<feature type="signal peptide" evidence="1">
    <location>
        <begin position="1"/>
        <end position="26"/>
    </location>
</feature>
<dbReference type="EMBL" id="JBIGIB010000002">
    <property type="protein sequence ID" value="MFG6466661.1"/>
    <property type="molecule type" value="Genomic_DNA"/>
</dbReference>
<protein>
    <submittedName>
        <fullName evidence="3">Exosortase-dependent surface protein XDP1</fullName>
    </submittedName>
</protein>
<accession>A0ABW7GY09</accession>
<keyword evidence="4" id="KW-1185">Reference proteome</keyword>
<evidence type="ECO:0000256" key="1">
    <source>
        <dbReference type="SAM" id="SignalP"/>
    </source>
</evidence>
<evidence type="ECO:0000313" key="3">
    <source>
        <dbReference type="EMBL" id="MFG6466661.1"/>
    </source>
</evidence>
<dbReference type="NCBIfam" id="TIGR02595">
    <property type="entry name" value="PEP_CTERM"/>
    <property type="match status" value="1"/>
</dbReference>
<organism evidence="3 4">
    <name type="scientific">Pelomonas baiyunensis</name>
    <dbReference type="NCBI Taxonomy" id="3299026"/>
    <lineage>
        <taxon>Bacteria</taxon>
        <taxon>Pseudomonadati</taxon>
        <taxon>Pseudomonadota</taxon>
        <taxon>Betaproteobacteria</taxon>
        <taxon>Burkholderiales</taxon>
        <taxon>Sphaerotilaceae</taxon>
        <taxon>Roseateles</taxon>
    </lineage>
</organism>
<gene>
    <name evidence="3" type="primary">xdp1</name>
    <name evidence="3" type="ORF">ACG01O_08595</name>
</gene>
<evidence type="ECO:0000313" key="4">
    <source>
        <dbReference type="Proteomes" id="UP001606303"/>
    </source>
</evidence>